<comment type="caution">
    <text evidence="2">The sequence shown here is derived from an EMBL/GenBank/DDBJ whole genome shotgun (WGS) entry which is preliminary data.</text>
</comment>
<keyword evidence="3" id="KW-1185">Reference proteome</keyword>
<organism evidence="2 3">
    <name type="scientific">Variovorax ginsengisoli</name>
    <dbReference type="NCBI Taxonomy" id="363844"/>
    <lineage>
        <taxon>Bacteria</taxon>
        <taxon>Pseudomonadati</taxon>
        <taxon>Pseudomonadota</taxon>
        <taxon>Betaproteobacteria</taxon>
        <taxon>Burkholderiales</taxon>
        <taxon>Comamonadaceae</taxon>
        <taxon>Variovorax</taxon>
    </lineage>
</organism>
<evidence type="ECO:0000256" key="1">
    <source>
        <dbReference type="SAM" id="MobiDB-lite"/>
    </source>
</evidence>
<sequence>MKEDDEQGEDIAGLFKKFGGDAKGYREFDHTPADQESPWRLLPGGHSAETPVIAPAPPPLAPPPAAPPALVVPRAAAPAPVPASVFATAMPPMAAPVAVPEPASVPATPVTAPATRPLDVLFARLAAETAAPAEAGHTLLSRWRRPS</sequence>
<feature type="compositionally biased region" description="Basic and acidic residues" evidence="1">
    <location>
        <begin position="21"/>
        <end position="33"/>
    </location>
</feature>
<reference evidence="2 3" key="1">
    <citation type="submission" date="2023-07" db="EMBL/GenBank/DDBJ databases">
        <title>Sorghum-associated microbial communities from plants grown in Nebraska, USA.</title>
        <authorList>
            <person name="Schachtman D."/>
        </authorList>
    </citation>
    <scope>NUCLEOTIDE SEQUENCE [LARGE SCALE GENOMIC DNA]</scope>
    <source>
        <strain evidence="2 3">DS1607</strain>
    </source>
</reference>
<evidence type="ECO:0000313" key="3">
    <source>
        <dbReference type="Proteomes" id="UP001226867"/>
    </source>
</evidence>
<dbReference type="RefSeq" id="WP_307690265.1">
    <property type="nucleotide sequence ID" value="NZ_JAUSRO010000008.1"/>
</dbReference>
<feature type="region of interest" description="Disordered" evidence="1">
    <location>
        <begin position="21"/>
        <end position="64"/>
    </location>
</feature>
<name>A0ABT9S7X4_9BURK</name>
<protein>
    <submittedName>
        <fullName evidence="2">Uncharacterized protein</fullName>
    </submittedName>
</protein>
<dbReference type="Proteomes" id="UP001226867">
    <property type="component" value="Unassembled WGS sequence"/>
</dbReference>
<dbReference type="EMBL" id="JAUSRO010000008">
    <property type="protein sequence ID" value="MDP9900450.1"/>
    <property type="molecule type" value="Genomic_DNA"/>
</dbReference>
<gene>
    <name evidence="2" type="ORF">J2W36_002716</name>
</gene>
<feature type="compositionally biased region" description="Pro residues" evidence="1">
    <location>
        <begin position="54"/>
        <end position="64"/>
    </location>
</feature>
<evidence type="ECO:0000313" key="2">
    <source>
        <dbReference type="EMBL" id="MDP9900450.1"/>
    </source>
</evidence>
<proteinExistence type="predicted"/>
<accession>A0ABT9S7X4</accession>